<feature type="compositionally biased region" description="Basic and acidic residues" evidence="1">
    <location>
        <begin position="37"/>
        <end position="53"/>
    </location>
</feature>
<comment type="caution">
    <text evidence="2">The sequence shown here is derived from an EMBL/GenBank/DDBJ whole genome shotgun (WGS) entry which is preliminary data.</text>
</comment>
<evidence type="ECO:0000256" key="1">
    <source>
        <dbReference type="SAM" id="MobiDB-lite"/>
    </source>
</evidence>
<name>A0A1G1W9K9_9BACT</name>
<feature type="region of interest" description="Disordered" evidence="1">
    <location>
        <begin position="1"/>
        <end position="53"/>
    </location>
</feature>
<dbReference type="Proteomes" id="UP000176631">
    <property type="component" value="Unassembled WGS sequence"/>
</dbReference>
<evidence type="ECO:0000313" key="3">
    <source>
        <dbReference type="Proteomes" id="UP000176631"/>
    </source>
</evidence>
<accession>A0A1G1W9K9</accession>
<sequence>MDGEIPSMGESEAQEIESQEEAEARESEVKPMTLDIPRVEESASREKGPYQMDVVEKEPGVFRVLRETLTNEEQPDFAFSKWDDDVEDLDAKAGDFRSDISQLSGMSNHLRMGEVDLTPREYHAPSIDLLKEALTHVEFGTFDPGDI</sequence>
<proteinExistence type="predicted"/>
<evidence type="ECO:0000313" key="2">
    <source>
        <dbReference type="EMBL" id="OGY24314.1"/>
    </source>
</evidence>
<reference evidence="2 3" key="1">
    <citation type="journal article" date="2016" name="Nat. Commun.">
        <title>Thousands of microbial genomes shed light on interconnected biogeochemical processes in an aquifer system.</title>
        <authorList>
            <person name="Anantharaman K."/>
            <person name="Brown C.T."/>
            <person name="Hug L.A."/>
            <person name="Sharon I."/>
            <person name="Castelle C.J."/>
            <person name="Probst A.J."/>
            <person name="Thomas B.C."/>
            <person name="Singh A."/>
            <person name="Wilkins M.J."/>
            <person name="Karaoz U."/>
            <person name="Brodie E.L."/>
            <person name="Williams K.H."/>
            <person name="Hubbard S.S."/>
            <person name="Banfield J.F."/>
        </authorList>
    </citation>
    <scope>NUCLEOTIDE SEQUENCE [LARGE SCALE GENOMIC DNA]</scope>
</reference>
<dbReference type="EMBL" id="MHCP01000014">
    <property type="protein sequence ID" value="OGY24314.1"/>
    <property type="molecule type" value="Genomic_DNA"/>
</dbReference>
<organism evidence="2 3">
    <name type="scientific">Candidatus Woykebacteria bacterium RBG_13_40_15</name>
    <dbReference type="NCBI Taxonomy" id="1802593"/>
    <lineage>
        <taxon>Bacteria</taxon>
        <taxon>Candidatus Woykeibacteriota</taxon>
    </lineage>
</organism>
<dbReference type="STRING" id="1802593.A2172_00405"/>
<dbReference type="AlphaFoldDB" id="A0A1G1W9K9"/>
<gene>
    <name evidence="2" type="ORF">A2172_00405</name>
</gene>
<feature type="compositionally biased region" description="Acidic residues" evidence="1">
    <location>
        <begin position="12"/>
        <end position="21"/>
    </location>
</feature>
<protein>
    <submittedName>
        <fullName evidence="2">Uncharacterized protein</fullName>
    </submittedName>
</protein>